<evidence type="ECO:0000313" key="3">
    <source>
        <dbReference type="Proteomes" id="UP000294664"/>
    </source>
</evidence>
<dbReference type="Proteomes" id="UP000294664">
    <property type="component" value="Unassembled WGS sequence"/>
</dbReference>
<evidence type="ECO:0000256" key="1">
    <source>
        <dbReference type="SAM" id="Phobius"/>
    </source>
</evidence>
<protein>
    <submittedName>
        <fullName evidence="2">Uncharacterized protein</fullName>
    </submittedName>
</protein>
<dbReference type="RefSeq" id="WP_132033325.1">
    <property type="nucleotide sequence ID" value="NZ_SMAI01000011.1"/>
</dbReference>
<keyword evidence="1" id="KW-0472">Membrane</keyword>
<dbReference type="AlphaFoldDB" id="A0A4R3LQY7"/>
<dbReference type="OrthoDB" id="8138506at2"/>
<keyword evidence="1" id="KW-0812">Transmembrane</keyword>
<sequence>MPRTTFTPGPRAMNWLIFLTMAATGWALYVRYMVIEPSVVGLACDAGLTTFLCRMRAIVILLFGWSVFGGLALAAAVIQLLRPSVPMLAAGLAFSGISLVLYNNLAGAVAAMLLILSLARPGRVTA</sequence>
<feature type="transmembrane region" description="Helical" evidence="1">
    <location>
        <begin position="12"/>
        <end position="30"/>
    </location>
</feature>
<accession>A0A4R3LQY7</accession>
<evidence type="ECO:0000313" key="2">
    <source>
        <dbReference type="EMBL" id="TCT02882.1"/>
    </source>
</evidence>
<keyword evidence="1" id="KW-1133">Transmembrane helix</keyword>
<dbReference type="EMBL" id="SMAI01000011">
    <property type="protein sequence ID" value="TCT02882.1"/>
    <property type="molecule type" value="Genomic_DNA"/>
</dbReference>
<reference evidence="2 3" key="1">
    <citation type="submission" date="2019-03" db="EMBL/GenBank/DDBJ databases">
        <title>Genomic Encyclopedia of Type Strains, Phase IV (KMG-IV): sequencing the most valuable type-strain genomes for metagenomic binning, comparative biology and taxonomic classification.</title>
        <authorList>
            <person name="Goeker M."/>
        </authorList>
    </citation>
    <scope>NUCLEOTIDE SEQUENCE [LARGE SCALE GENOMIC DNA]</scope>
    <source>
        <strain evidence="2 3">DSM 9035</strain>
    </source>
</reference>
<organism evidence="2 3">
    <name type="scientific">Aquabacter spiritensis</name>
    <dbReference type="NCBI Taxonomy" id="933073"/>
    <lineage>
        <taxon>Bacteria</taxon>
        <taxon>Pseudomonadati</taxon>
        <taxon>Pseudomonadota</taxon>
        <taxon>Alphaproteobacteria</taxon>
        <taxon>Hyphomicrobiales</taxon>
        <taxon>Xanthobacteraceae</taxon>
        <taxon>Aquabacter</taxon>
    </lineage>
</organism>
<name>A0A4R3LQY7_9HYPH</name>
<feature type="transmembrane region" description="Helical" evidence="1">
    <location>
        <begin position="87"/>
        <end position="116"/>
    </location>
</feature>
<comment type="caution">
    <text evidence="2">The sequence shown here is derived from an EMBL/GenBank/DDBJ whole genome shotgun (WGS) entry which is preliminary data.</text>
</comment>
<proteinExistence type="predicted"/>
<keyword evidence="3" id="KW-1185">Reference proteome</keyword>
<feature type="transmembrane region" description="Helical" evidence="1">
    <location>
        <begin position="58"/>
        <end position="81"/>
    </location>
</feature>
<gene>
    <name evidence="2" type="ORF">EDC64_11154</name>
</gene>